<evidence type="ECO:0000259" key="1">
    <source>
        <dbReference type="Pfam" id="PF00557"/>
    </source>
</evidence>
<evidence type="ECO:0000259" key="2">
    <source>
        <dbReference type="Pfam" id="PF01321"/>
    </source>
</evidence>
<dbReference type="PATRIC" id="fig|1658765.3.peg.2025"/>
<feature type="domain" description="Peptidase M24" evidence="1">
    <location>
        <begin position="171"/>
        <end position="377"/>
    </location>
</feature>
<dbReference type="RefSeq" id="WP_048495874.1">
    <property type="nucleotide sequence ID" value="NZ_LFBU01000001.1"/>
</dbReference>
<dbReference type="GO" id="GO:0004177">
    <property type="term" value="F:aminopeptidase activity"/>
    <property type="evidence" value="ECO:0007669"/>
    <property type="project" value="UniProtKB-KW"/>
</dbReference>
<keyword evidence="4" id="KW-1185">Reference proteome</keyword>
<dbReference type="InterPro" id="IPR050659">
    <property type="entry name" value="Peptidase_M24B"/>
</dbReference>
<dbReference type="AlphaFoldDB" id="A0A0J7M487"/>
<feature type="domain" description="Creatinase N-terminal" evidence="2">
    <location>
        <begin position="29"/>
        <end position="163"/>
    </location>
</feature>
<proteinExistence type="predicted"/>
<dbReference type="InterPro" id="IPR000994">
    <property type="entry name" value="Pept_M24"/>
</dbReference>
<protein>
    <submittedName>
        <fullName evidence="3">Xaa-Pro aminopeptidase</fullName>
    </submittedName>
</protein>
<keyword evidence="3" id="KW-0645">Protease</keyword>
<dbReference type="InterPro" id="IPR029149">
    <property type="entry name" value="Creatin/AminoP/Spt16_N"/>
</dbReference>
<dbReference type="EMBL" id="LFBU01000001">
    <property type="protein sequence ID" value="KMQ75815.1"/>
    <property type="molecule type" value="Genomic_DNA"/>
</dbReference>
<dbReference type="STRING" id="1658765.Msub_12024"/>
<dbReference type="SUPFAM" id="SSF55920">
    <property type="entry name" value="Creatinase/aminopeptidase"/>
    <property type="match status" value="1"/>
</dbReference>
<name>A0A0J7M487_9GAMM</name>
<keyword evidence="3" id="KW-0031">Aminopeptidase</keyword>
<keyword evidence="3" id="KW-0378">Hydrolase</keyword>
<dbReference type="PANTHER" id="PTHR46112">
    <property type="entry name" value="AMINOPEPTIDASE"/>
    <property type="match status" value="1"/>
</dbReference>
<dbReference type="OrthoDB" id="9806388at2"/>
<dbReference type="SUPFAM" id="SSF53092">
    <property type="entry name" value="Creatinase/prolidase N-terminal domain"/>
    <property type="match status" value="1"/>
</dbReference>
<dbReference type="Gene3D" id="3.90.230.10">
    <property type="entry name" value="Creatinase/methionine aminopeptidase superfamily"/>
    <property type="match status" value="1"/>
</dbReference>
<dbReference type="CDD" id="cd01066">
    <property type="entry name" value="APP_MetAP"/>
    <property type="match status" value="1"/>
</dbReference>
<dbReference type="PANTHER" id="PTHR46112:SF2">
    <property type="entry name" value="XAA-PRO AMINOPEPTIDASE P-RELATED"/>
    <property type="match status" value="1"/>
</dbReference>
<comment type="caution">
    <text evidence="3">The sequence shown here is derived from an EMBL/GenBank/DDBJ whole genome shotgun (WGS) entry which is preliminary data.</text>
</comment>
<dbReference type="Gene3D" id="3.40.350.10">
    <property type="entry name" value="Creatinase/prolidase N-terminal domain"/>
    <property type="match status" value="1"/>
</dbReference>
<dbReference type="Pfam" id="PF01321">
    <property type="entry name" value="Creatinase_N"/>
    <property type="match status" value="1"/>
</dbReference>
<reference evidence="3 4" key="1">
    <citation type="submission" date="2015-06" db="EMBL/GenBank/DDBJ databases">
        <title>Marinobacter subterrani, a genetically tractable neutrophilic iron-oxidizing strain isolated from the Soudan Iron Mine.</title>
        <authorList>
            <person name="Bonis B.M."/>
            <person name="Gralnick J.A."/>
        </authorList>
    </citation>
    <scope>NUCLEOTIDE SEQUENCE [LARGE SCALE GENOMIC DNA]</scope>
    <source>
        <strain evidence="3 4">JG233</strain>
    </source>
</reference>
<dbReference type="InterPro" id="IPR036005">
    <property type="entry name" value="Creatinase/aminopeptidase-like"/>
</dbReference>
<accession>A0A0J7M487</accession>
<dbReference type="Pfam" id="PF00557">
    <property type="entry name" value="Peptidase_M24"/>
    <property type="match status" value="1"/>
</dbReference>
<sequence>MDFNAYQKALPAQLRGSECPFGAEEFDHRLARVRDRMAVEDMDALLLTDPSDIFYLTGYSTFEVSVHVALLITGSTMLLQVPSIEMGPAMVTTRVTSVHGYRWEGIGEVLSPLIDVLNGSADIVGIDAWHGSLRQGVLEGLKARLSSVRFIDSGGLVKKLRIVKSAGEIEFLRESARITGEGLKAAAAAVRPGLTDNDIAAVGARALLEAGSEFMSMQPIVTTGRRSSIIHTNHKRYRIEQGEPVFLEFGSAWQRYTAPMMQTVVAGTPTREMRRVFDGCRRIVDALLAAVKPGVAFDSAAQAAEKALASLADTVFFSGVFGYTVGAQFPPSWVEGSGFIARGGNTEFSSGMVFHLPICLRVPGQWGIGCSETILVTGSGAEPITANPWTLDQSSVNASR</sequence>
<gene>
    <name evidence="3" type="ORF">Msub_12024</name>
</gene>
<dbReference type="InterPro" id="IPR000587">
    <property type="entry name" value="Creatinase_N"/>
</dbReference>
<evidence type="ECO:0000313" key="4">
    <source>
        <dbReference type="Proteomes" id="UP000036102"/>
    </source>
</evidence>
<dbReference type="Proteomes" id="UP000036102">
    <property type="component" value="Unassembled WGS sequence"/>
</dbReference>
<evidence type="ECO:0000313" key="3">
    <source>
        <dbReference type="EMBL" id="KMQ75815.1"/>
    </source>
</evidence>
<organism evidence="3 4">
    <name type="scientific">Marinobacter subterrani</name>
    <dbReference type="NCBI Taxonomy" id="1658765"/>
    <lineage>
        <taxon>Bacteria</taxon>
        <taxon>Pseudomonadati</taxon>
        <taxon>Pseudomonadota</taxon>
        <taxon>Gammaproteobacteria</taxon>
        <taxon>Pseudomonadales</taxon>
        <taxon>Marinobacteraceae</taxon>
        <taxon>Marinobacter</taxon>
    </lineage>
</organism>